<evidence type="ECO:0000313" key="1">
    <source>
        <dbReference type="EMBL" id="KWV85876.1"/>
    </source>
</evidence>
<name>A0A109LE70_PSEFL</name>
<dbReference type="EMBL" id="LCYA01000115">
    <property type="protein sequence ID" value="KWV85876.1"/>
    <property type="molecule type" value="Genomic_DNA"/>
</dbReference>
<dbReference type="AlphaFoldDB" id="A0A109LE70"/>
<proteinExistence type="predicted"/>
<dbReference type="Proteomes" id="UP000061348">
    <property type="component" value="Unassembled WGS sequence"/>
</dbReference>
<organism evidence="1 2">
    <name type="scientific">Pseudomonas fluorescens</name>
    <dbReference type="NCBI Taxonomy" id="294"/>
    <lineage>
        <taxon>Bacteria</taxon>
        <taxon>Pseudomonadati</taxon>
        <taxon>Pseudomonadota</taxon>
        <taxon>Gammaproteobacteria</taxon>
        <taxon>Pseudomonadales</taxon>
        <taxon>Pseudomonadaceae</taxon>
        <taxon>Pseudomonas</taxon>
    </lineage>
</organism>
<gene>
    <name evidence="1" type="ORF">PFLmoz3_04399</name>
</gene>
<comment type="caution">
    <text evidence="1">The sequence shown here is derived from an EMBL/GenBank/DDBJ whole genome shotgun (WGS) entry which is preliminary data.</text>
</comment>
<sequence>MQVFTHGHGGDQVVGRLQDQHRGGQAEHILAVIRQEGHAGELLGDVRLGATEAVGEHLAQVRLRRGAHDHRGHGAGPAEVVAVEGVEQVVDVVALETADIFLGIDIARRWANHHVRGNALRDETVREGADHRADRVAHQNHRALGVGVDNLVQVMGIAIQAAVFGFVERTQVRQAGADQVIQHDAKALDKMRCQGIPHGLVATKTVGKHQGRGTVAHHMYIVAVT</sequence>
<accession>A0A109LE70</accession>
<reference evidence="1 2" key="1">
    <citation type="submission" date="2015-05" db="EMBL/GenBank/DDBJ databases">
        <title>A genomic and transcriptomic approach to investigate the blue pigment phenotype in Pseudomonas fluorescens.</title>
        <authorList>
            <person name="Andreani N.A."/>
            <person name="Cardazzo B."/>
        </authorList>
    </citation>
    <scope>NUCLEOTIDE SEQUENCE [LARGE SCALE GENOMIC DNA]</scope>
    <source>
        <strain evidence="1 2">Ps_22</strain>
    </source>
</reference>
<evidence type="ECO:0000313" key="2">
    <source>
        <dbReference type="Proteomes" id="UP000061348"/>
    </source>
</evidence>
<protein>
    <submittedName>
        <fullName evidence="1">Uncharacterized protein</fullName>
    </submittedName>
</protein>